<proteinExistence type="predicted"/>
<keyword evidence="4" id="KW-0572">Peptidoglycan-anchor</keyword>
<keyword evidence="9" id="KW-0966">Cell projection</keyword>
<evidence type="ECO:0000313" key="9">
    <source>
        <dbReference type="EMBL" id="MBM7816611.1"/>
    </source>
</evidence>
<feature type="region of interest" description="Disordered" evidence="5">
    <location>
        <begin position="258"/>
        <end position="299"/>
    </location>
</feature>
<keyword evidence="9" id="KW-0282">Flagellum</keyword>
<dbReference type="InterPro" id="IPR019931">
    <property type="entry name" value="LPXTG_anchor"/>
</dbReference>
<dbReference type="Pfam" id="PF00746">
    <property type="entry name" value="Gram_pos_anchor"/>
    <property type="match status" value="1"/>
</dbReference>
<keyword evidence="2" id="KW-0964">Secreted</keyword>
<keyword evidence="9" id="KW-0251">Elongation factor</keyword>
<feature type="region of interest" description="Disordered" evidence="5">
    <location>
        <begin position="141"/>
        <end position="229"/>
    </location>
</feature>
<dbReference type="RefSeq" id="WP_204515350.1">
    <property type="nucleotide sequence ID" value="NZ_JAFBCP010000001.1"/>
</dbReference>
<organism evidence="9 10">
    <name type="scientific">Brevibacterium paucivorans</name>
    <dbReference type="NCBI Taxonomy" id="170994"/>
    <lineage>
        <taxon>Bacteria</taxon>
        <taxon>Bacillati</taxon>
        <taxon>Actinomycetota</taxon>
        <taxon>Actinomycetes</taxon>
        <taxon>Micrococcales</taxon>
        <taxon>Brevibacteriaceae</taxon>
        <taxon>Brevibacterium</taxon>
    </lineage>
</organism>
<keyword evidence="9" id="KW-0396">Initiation factor</keyword>
<evidence type="ECO:0000256" key="1">
    <source>
        <dbReference type="ARBA" id="ARBA00022512"/>
    </source>
</evidence>
<keyword evidence="3 7" id="KW-0732">Signal</keyword>
<evidence type="ECO:0000256" key="4">
    <source>
        <dbReference type="ARBA" id="ARBA00023088"/>
    </source>
</evidence>
<keyword evidence="9" id="KW-0969">Cilium</keyword>
<feature type="compositionally biased region" description="Low complexity" evidence="5">
    <location>
        <begin position="523"/>
        <end position="540"/>
    </location>
</feature>
<feature type="compositionally biased region" description="Gly residues" evidence="5">
    <location>
        <begin position="510"/>
        <end position="522"/>
    </location>
</feature>
<name>A0ABS2SNM1_9MICO</name>
<keyword evidence="10" id="KW-1185">Reference proteome</keyword>
<feature type="region of interest" description="Disordered" evidence="5">
    <location>
        <begin position="491"/>
        <end position="540"/>
    </location>
</feature>
<dbReference type="PROSITE" id="PS50847">
    <property type="entry name" value="GRAM_POS_ANCHORING"/>
    <property type="match status" value="1"/>
</dbReference>
<dbReference type="EMBL" id="JAFBCP010000001">
    <property type="protein sequence ID" value="MBM7816611.1"/>
    <property type="molecule type" value="Genomic_DNA"/>
</dbReference>
<evidence type="ECO:0000259" key="8">
    <source>
        <dbReference type="PROSITE" id="PS50847"/>
    </source>
</evidence>
<keyword evidence="6" id="KW-0472">Membrane</keyword>
<feature type="chain" id="PRO_5045952659" evidence="7">
    <location>
        <begin position="21"/>
        <end position="566"/>
    </location>
</feature>
<accession>A0ABS2SNM1</accession>
<keyword evidence="6" id="KW-0812">Transmembrane</keyword>
<dbReference type="Proteomes" id="UP000809290">
    <property type="component" value="Unassembled WGS sequence"/>
</dbReference>
<evidence type="ECO:0000256" key="7">
    <source>
        <dbReference type="SAM" id="SignalP"/>
    </source>
</evidence>
<evidence type="ECO:0000256" key="6">
    <source>
        <dbReference type="SAM" id="Phobius"/>
    </source>
</evidence>
<evidence type="ECO:0000256" key="5">
    <source>
        <dbReference type="SAM" id="MobiDB-lite"/>
    </source>
</evidence>
<feature type="region of interest" description="Disordered" evidence="5">
    <location>
        <begin position="26"/>
        <end position="71"/>
    </location>
</feature>
<sequence length="566" mass="60205">MKKIILAPAVAIVAGSVAFAGPAAIATPEATNPGSAPASATDEPEAPKPEFSVENKKKQATDFRDNGQTVNFKNLESGKKYSWTLTSDHHIEEPGSFTAEDSDGNFTVTLPNQDGAADVLIANYTVTVKDENGETVGTATFSVIGDDENPGDENPDDGDNPDASKPEFSVENKKKQATDFRDNGQTVNFKNLESGKKYSWTLTSDHNIEHPGSFTAKDSDGNFTVTPPNQDGAADALIANYTVTVKDENGETVGTATFSVIGDDENPGDENPGDGDNPDAPKPEISVKHDKVRATPFRDNGHAVEYKNLEPGKKYTWSIHGGEEISSTGTFTAKEANGTFYVEVPSDTDESVLPGEYTVKLEDENGTTLDSVTKFTVVKDSEDSGNPDEHEVRYQLKLDRHELTAKEFLDKESGVQIGVIGLKSNEKFTYSVTKVDGEGKVEDYENEATADKEGRWGTTLNGVQRGQSIESFVGKYKVTIKSEQGELTDHFTVTNGKKSDNDDDAEAGDNGSGSGSDNGSGSGNDSSAGNSSDLPRTGAGLTGLLAGGALLTVGAATVLITRRRTK</sequence>
<feature type="transmembrane region" description="Helical" evidence="6">
    <location>
        <begin position="539"/>
        <end position="560"/>
    </location>
</feature>
<evidence type="ECO:0000256" key="2">
    <source>
        <dbReference type="ARBA" id="ARBA00022525"/>
    </source>
</evidence>
<feature type="compositionally biased region" description="Basic and acidic residues" evidence="5">
    <location>
        <begin position="279"/>
        <end position="293"/>
    </location>
</feature>
<keyword evidence="6" id="KW-1133">Transmembrane helix</keyword>
<feature type="compositionally biased region" description="Acidic residues" evidence="5">
    <location>
        <begin position="145"/>
        <end position="160"/>
    </location>
</feature>
<feature type="compositionally biased region" description="Basic and acidic residues" evidence="5">
    <location>
        <begin position="45"/>
        <end position="65"/>
    </location>
</feature>
<evidence type="ECO:0000313" key="10">
    <source>
        <dbReference type="Proteomes" id="UP000809290"/>
    </source>
</evidence>
<dbReference type="GO" id="GO:0003746">
    <property type="term" value="F:translation elongation factor activity"/>
    <property type="evidence" value="ECO:0007669"/>
    <property type="project" value="UniProtKB-KW"/>
</dbReference>
<feature type="compositionally biased region" description="Basic and acidic residues" evidence="5">
    <location>
        <begin position="162"/>
        <end position="182"/>
    </location>
</feature>
<comment type="caution">
    <text evidence="9">The sequence shown here is derived from an EMBL/GenBank/DDBJ whole genome shotgun (WGS) entry which is preliminary data.</text>
</comment>
<feature type="domain" description="Gram-positive cocci surface proteins LPxTG" evidence="8">
    <location>
        <begin position="534"/>
        <end position="566"/>
    </location>
</feature>
<dbReference type="GO" id="GO:0003743">
    <property type="term" value="F:translation initiation factor activity"/>
    <property type="evidence" value="ECO:0007669"/>
    <property type="project" value="UniProtKB-KW"/>
</dbReference>
<protein>
    <submittedName>
        <fullName evidence="9">Translation elongation factor P/translation initiation factor 5A</fullName>
    </submittedName>
</protein>
<keyword evidence="9" id="KW-0648">Protein biosynthesis</keyword>
<reference evidence="9 10" key="1">
    <citation type="submission" date="2021-01" db="EMBL/GenBank/DDBJ databases">
        <title>Sequencing the genomes of 1000 actinobacteria strains.</title>
        <authorList>
            <person name="Klenk H.-P."/>
        </authorList>
    </citation>
    <scope>NUCLEOTIDE SEQUENCE [LARGE SCALE GENOMIC DNA]</scope>
    <source>
        <strain evidence="9 10">DSM 13657</strain>
    </source>
</reference>
<feature type="signal peptide" evidence="7">
    <location>
        <begin position="1"/>
        <end position="20"/>
    </location>
</feature>
<evidence type="ECO:0000256" key="3">
    <source>
        <dbReference type="ARBA" id="ARBA00022729"/>
    </source>
</evidence>
<feature type="compositionally biased region" description="Acidic residues" evidence="5">
    <location>
        <begin position="262"/>
        <end position="277"/>
    </location>
</feature>
<gene>
    <name evidence="9" type="ORF">JOE56_001305</name>
</gene>
<keyword evidence="1" id="KW-0134">Cell wall</keyword>